<organism evidence="2 3">
    <name type="scientific">Penicillium brasilianum</name>
    <dbReference type="NCBI Taxonomy" id="104259"/>
    <lineage>
        <taxon>Eukaryota</taxon>
        <taxon>Fungi</taxon>
        <taxon>Dikarya</taxon>
        <taxon>Ascomycota</taxon>
        <taxon>Pezizomycotina</taxon>
        <taxon>Eurotiomycetes</taxon>
        <taxon>Eurotiomycetidae</taxon>
        <taxon>Eurotiales</taxon>
        <taxon>Aspergillaceae</taxon>
        <taxon>Penicillium</taxon>
    </lineage>
</organism>
<gene>
    <name evidence="2" type="ORF">PMG11_10006</name>
</gene>
<keyword evidence="3" id="KW-1185">Reference proteome</keyword>
<dbReference type="EMBL" id="CDHK01000011">
    <property type="protein sequence ID" value="CEJ61473.1"/>
    <property type="molecule type" value="Genomic_DNA"/>
</dbReference>
<accession>A0A0F7TXV6</accession>
<dbReference type="STRING" id="104259.A0A0F7TXV6"/>
<proteinExistence type="predicted"/>
<sequence>MTDFLFIDYQNDSRQNRSLKKQKYGFVQRTSHRKQRLVAIGRLKSSTLVLRQRLPLPYIPSEIERTEPGRAEKIEQDGSESSAATAGTDTQQFKQIIPVAGIGSPKTLLGDGFIDPFSSSAFPMTEFMNSFFHQLRHFTIPGSYPLDKSRMSVWWWQQGLSQPVIQLALLVSAAGHQNAMNSLNNTASGHLQQSVREHLRLQGNMIGMLNGLLRDTAAAKSTVLIVGSLRAIEAIQGNVEAVVAHTKGLEVLIQLNGGLEAMDHMILSKLYHGDIMRAALTNTPPTLPLTATWRSEIRQETEVFYSTRNFMTYLDERYRKTAFQLYVLGTSFFAAPWYEGLEDSMKNFLHLSQRSIQYYEVACLRPSIILPTDNDLFVLLEYQLISIRYPQKPAASCTISTLLHEPLRLTLFIYLNMCVWRFQVFPVMQYMVNPLLQSLSSTAPVPTLERIKQGAPDVLFWILFMGGMASRGHEGHSWFVAQLVELTLDLGIRDWFGAREILGGFLFSDQPGQLGGEELWEQVIRPEQLRLLSTSDTECGLRSCQYQTH</sequence>
<dbReference type="AlphaFoldDB" id="A0A0F7TXV6"/>
<feature type="region of interest" description="Disordered" evidence="1">
    <location>
        <begin position="65"/>
        <end position="87"/>
    </location>
</feature>
<dbReference type="PANTHER" id="PTHR37540">
    <property type="entry name" value="TRANSCRIPTION FACTOR (ACR-2), PUTATIVE-RELATED-RELATED"/>
    <property type="match status" value="1"/>
</dbReference>
<dbReference type="OrthoDB" id="3469225at2759"/>
<evidence type="ECO:0000313" key="3">
    <source>
        <dbReference type="Proteomes" id="UP000042958"/>
    </source>
</evidence>
<name>A0A0F7TXV6_PENBI</name>
<evidence type="ECO:0000256" key="1">
    <source>
        <dbReference type="SAM" id="MobiDB-lite"/>
    </source>
</evidence>
<protein>
    <submittedName>
        <fullName evidence="2">Uncharacterized protein</fullName>
    </submittedName>
</protein>
<dbReference type="Proteomes" id="UP000042958">
    <property type="component" value="Unassembled WGS sequence"/>
</dbReference>
<dbReference type="PANTHER" id="PTHR37540:SF5">
    <property type="entry name" value="TRANSCRIPTION FACTOR DOMAIN-CONTAINING PROTEIN"/>
    <property type="match status" value="1"/>
</dbReference>
<evidence type="ECO:0000313" key="2">
    <source>
        <dbReference type="EMBL" id="CEJ61473.1"/>
    </source>
</evidence>
<reference evidence="3" key="1">
    <citation type="journal article" date="2015" name="Genome Announc.">
        <title>Draft genome sequence of the fungus Penicillium brasilianum MG11.</title>
        <authorList>
            <person name="Horn F."/>
            <person name="Linde J."/>
            <person name="Mattern D.J."/>
            <person name="Walther G."/>
            <person name="Guthke R."/>
            <person name="Brakhage A.A."/>
            <person name="Valiante V."/>
        </authorList>
    </citation>
    <scope>NUCLEOTIDE SEQUENCE [LARGE SCALE GENOMIC DNA]</scope>
    <source>
        <strain evidence="3">MG11</strain>
    </source>
</reference>
<feature type="compositionally biased region" description="Basic and acidic residues" evidence="1">
    <location>
        <begin position="65"/>
        <end position="76"/>
    </location>
</feature>